<dbReference type="RefSeq" id="WP_202825086.1">
    <property type="nucleotide sequence ID" value="NZ_JAEUXJ010000003.1"/>
</dbReference>
<keyword evidence="3" id="KW-1185">Reference proteome</keyword>
<accession>A0ABS1V0V3</accession>
<dbReference type="EMBL" id="JAEUXJ010000003">
    <property type="protein sequence ID" value="MBL6455334.1"/>
    <property type="molecule type" value="Genomic_DNA"/>
</dbReference>
<feature type="compositionally biased region" description="Gly residues" evidence="1">
    <location>
        <begin position="131"/>
        <end position="141"/>
    </location>
</feature>
<proteinExistence type="predicted"/>
<organism evidence="2 3">
    <name type="scientific">Belnapia mucosa</name>
    <dbReference type="NCBI Taxonomy" id="2804532"/>
    <lineage>
        <taxon>Bacteria</taxon>
        <taxon>Pseudomonadati</taxon>
        <taxon>Pseudomonadota</taxon>
        <taxon>Alphaproteobacteria</taxon>
        <taxon>Acetobacterales</taxon>
        <taxon>Roseomonadaceae</taxon>
        <taxon>Belnapia</taxon>
    </lineage>
</organism>
<dbReference type="Proteomes" id="UP000606490">
    <property type="component" value="Unassembled WGS sequence"/>
</dbReference>
<comment type="caution">
    <text evidence="2">The sequence shown here is derived from an EMBL/GenBank/DDBJ whole genome shotgun (WGS) entry which is preliminary data.</text>
</comment>
<evidence type="ECO:0000313" key="2">
    <source>
        <dbReference type="EMBL" id="MBL6455334.1"/>
    </source>
</evidence>
<reference evidence="2 3" key="1">
    <citation type="submission" date="2021-01" db="EMBL/GenBank/DDBJ databases">
        <title>Belnapia mucosa sp. nov. and Belnapia arida sp. nov., isolated from the Tabernas Desert (Almeria, Spain).</title>
        <authorList>
            <person name="Molina-Menor E."/>
            <person name="Vidal-Verdu A."/>
            <person name="Calonge A."/>
            <person name="Satari L."/>
            <person name="Pereto Magraner J."/>
            <person name="Porcar Miralles M."/>
        </authorList>
    </citation>
    <scope>NUCLEOTIDE SEQUENCE [LARGE SCALE GENOMIC DNA]</scope>
    <source>
        <strain evidence="2 3">T6</strain>
    </source>
</reference>
<protein>
    <recommendedName>
        <fullName evidence="4">Lipoprotein</fullName>
    </recommendedName>
</protein>
<name>A0ABS1V0V3_9PROT</name>
<sequence>MRTHLAVLLLAGLGGCAAQPRTALPDASVIAAHEWDHGPPWGPEEIPWVAPPPDTYYAGSPWYWGGPAVGLGVGIGIGRGHWWGGHRGGFHRGGGWHGGRGFHRGGGWHGGRGFHRGGGWHGGRGFHRGGGHFGGGRRGGR</sequence>
<dbReference type="PROSITE" id="PS51257">
    <property type="entry name" value="PROKAR_LIPOPROTEIN"/>
    <property type="match status" value="1"/>
</dbReference>
<gene>
    <name evidence="2" type="ORF">JMJ55_08380</name>
</gene>
<evidence type="ECO:0000313" key="3">
    <source>
        <dbReference type="Proteomes" id="UP000606490"/>
    </source>
</evidence>
<evidence type="ECO:0008006" key="4">
    <source>
        <dbReference type="Google" id="ProtNLM"/>
    </source>
</evidence>
<evidence type="ECO:0000256" key="1">
    <source>
        <dbReference type="SAM" id="MobiDB-lite"/>
    </source>
</evidence>
<feature type="region of interest" description="Disordered" evidence="1">
    <location>
        <begin position="121"/>
        <end position="141"/>
    </location>
</feature>